<evidence type="ECO:0000256" key="1">
    <source>
        <dbReference type="SAM" id="MobiDB-lite"/>
    </source>
</evidence>
<keyword evidence="2" id="KW-0812">Transmembrane</keyword>
<dbReference type="Proteomes" id="UP001218188">
    <property type="component" value="Unassembled WGS sequence"/>
</dbReference>
<name>A0AAD6SMA6_9AGAR</name>
<feature type="transmembrane region" description="Helical" evidence="2">
    <location>
        <begin position="103"/>
        <end position="121"/>
    </location>
</feature>
<sequence>MRRFRPRRTRTRTRRTPRTTHKRRRGTSTAMGRPPHTHTRRGSMRCSPERCDARSSPLLHPAASSPFLRTHLISRLALAAQSFGPPLLWSSPSFLFHWVSLTWWWYFILSPIVVVVLPTLVHYSPPLSLATYIHTYSHARTFFLFFLGCRLSSGVIFSSPPVPPCASHRAIVGRGKAGRGKGQGVRVTTKTETEKPSRLGAHFELFFGTCM</sequence>
<protein>
    <submittedName>
        <fullName evidence="3">Uncharacterized protein</fullName>
    </submittedName>
</protein>
<evidence type="ECO:0000313" key="4">
    <source>
        <dbReference type="Proteomes" id="UP001218188"/>
    </source>
</evidence>
<feature type="compositionally biased region" description="Basic residues" evidence="1">
    <location>
        <begin position="1"/>
        <end position="26"/>
    </location>
</feature>
<feature type="region of interest" description="Disordered" evidence="1">
    <location>
        <begin position="1"/>
        <end position="51"/>
    </location>
</feature>
<keyword evidence="2" id="KW-0472">Membrane</keyword>
<evidence type="ECO:0000256" key="2">
    <source>
        <dbReference type="SAM" id="Phobius"/>
    </source>
</evidence>
<organism evidence="3 4">
    <name type="scientific">Mycena alexandri</name>
    <dbReference type="NCBI Taxonomy" id="1745969"/>
    <lineage>
        <taxon>Eukaryota</taxon>
        <taxon>Fungi</taxon>
        <taxon>Dikarya</taxon>
        <taxon>Basidiomycota</taxon>
        <taxon>Agaricomycotina</taxon>
        <taxon>Agaricomycetes</taxon>
        <taxon>Agaricomycetidae</taxon>
        <taxon>Agaricales</taxon>
        <taxon>Marasmiineae</taxon>
        <taxon>Mycenaceae</taxon>
        <taxon>Mycena</taxon>
    </lineage>
</organism>
<keyword evidence="4" id="KW-1185">Reference proteome</keyword>
<evidence type="ECO:0000313" key="3">
    <source>
        <dbReference type="EMBL" id="KAJ7029762.1"/>
    </source>
</evidence>
<gene>
    <name evidence="3" type="ORF">C8F04DRAFT_1115803</name>
</gene>
<dbReference type="AlphaFoldDB" id="A0AAD6SMA6"/>
<accession>A0AAD6SMA6</accession>
<comment type="caution">
    <text evidence="3">The sequence shown here is derived from an EMBL/GenBank/DDBJ whole genome shotgun (WGS) entry which is preliminary data.</text>
</comment>
<dbReference type="EMBL" id="JARJCM010000098">
    <property type="protein sequence ID" value="KAJ7029762.1"/>
    <property type="molecule type" value="Genomic_DNA"/>
</dbReference>
<keyword evidence="2" id="KW-1133">Transmembrane helix</keyword>
<proteinExistence type="predicted"/>
<reference evidence="3" key="1">
    <citation type="submission" date="2023-03" db="EMBL/GenBank/DDBJ databases">
        <title>Massive genome expansion in bonnet fungi (Mycena s.s.) driven by repeated elements and novel gene families across ecological guilds.</title>
        <authorList>
            <consortium name="Lawrence Berkeley National Laboratory"/>
            <person name="Harder C.B."/>
            <person name="Miyauchi S."/>
            <person name="Viragh M."/>
            <person name="Kuo A."/>
            <person name="Thoen E."/>
            <person name="Andreopoulos B."/>
            <person name="Lu D."/>
            <person name="Skrede I."/>
            <person name="Drula E."/>
            <person name="Henrissat B."/>
            <person name="Morin E."/>
            <person name="Kohler A."/>
            <person name="Barry K."/>
            <person name="LaButti K."/>
            <person name="Morin E."/>
            <person name="Salamov A."/>
            <person name="Lipzen A."/>
            <person name="Mereny Z."/>
            <person name="Hegedus B."/>
            <person name="Baldrian P."/>
            <person name="Stursova M."/>
            <person name="Weitz H."/>
            <person name="Taylor A."/>
            <person name="Grigoriev I.V."/>
            <person name="Nagy L.G."/>
            <person name="Martin F."/>
            <person name="Kauserud H."/>
        </authorList>
    </citation>
    <scope>NUCLEOTIDE SEQUENCE</scope>
    <source>
        <strain evidence="3">CBHHK200</strain>
    </source>
</reference>